<feature type="domain" description="DUF7042" evidence="3">
    <location>
        <begin position="3150"/>
        <end position="3259"/>
    </location>
</feature>
<feature type="transmembrane region" description="Helical" evidence="2">
    <location>
        <begin position="4162"/>
        <end position="4185"/>
    </location>
</feature>
<feature type="domain" description="DUF7042" evidence="3">
    <location>
        <begin position="942"/>
        <end position="1056"/>
    </location>
</feature>
<protein>
    <recommendedName>
        <fullName evidence="3">DUF7042 domain-containing protein</fullName>
    </recommendedName>
</protein>
<gene>
    <name evidence="4" type="ORF">ACJMK2_032606</name>
</gene>
<feature type="domain" description="DUF7042" evidence="3">
    <location>
        <begin position="2289"/>
        <end position="2403"/>
    </location>
</feature>
<keyword evidence="2" id="KW-0812">Transmembrane</keyword>
<organism evidence="4 5">
    <name type="scientific">Sinanodonta woodiana</name>
    <name type="common">Chinese pond mussel</name>
    <name type="synonym">Anodonta woodiana</name>
    <dbReference type="NCBI Taxonomy" id="1069815"/>
    <lineage>
        <taxon>Eukaryota</taxon>
        <taxon>Metazoa</taxon>
        <taxon>Spiralia</taxon>
        <taxon>Lophotrochozoa</taxon>
        <taxon>Mollusca</taxon>
        <taxon>Bivalvia</taxon>
        <taxon>Autobranchia</taxon>
        <taxon>Heteroconchia</taxon>
        <taxon>Palaeoheterodonta</taxon>
        <taxon>Unionida</taxon>
        <taxon>Unionoidea</taxon>
        <taxon>Unionidae</taxon>
        <taxon>Unioninae</taxon>
        <taxon>Sinanodonta</taxon>
    </lineage>
</organism>
<evidence type="ECO:0000256" key="2">
    <source>
        <dbReference type="SAM" id="Phobius"/>
    </source>
</evidence>
<sequence length="4315" mass="480598">LMETISGPVQYYGYICMKFTTISTKSYMYYLLHAQEPLVGQERVYLSTSSSLANATTLCNLDNIEPMEQFHVLVKSGFESEVKQNCPDAIRGNYDYTYYGSDGSIRCNDSNDKWEVCKDNKTMSFDYTTCNQTMAYSASGSVFCVASIVRTHAYVMVYNSDPDVDNVNTYRFACFAVSSDGKYASMVPNNCSEGQTPNQFVKNHNGTSIGAKLSMSMKASSMGASCQFDSVFTNSTWIDSTKGDITFSMNIMSGWSITTFGHSVSNWKCFDSSNFNTTGYLLFRLSDSISGTVPLYAYLCMKLTRITNYSYLYYLLNAQAAETGQERVLVTANASLENISAVCNDIKIEPPEQFHVIVKSGHLSEAKQICPNPIRGVFDYVHHAPDGTTSCTMSHDRWDVCTDNKTMIFDYTKCSTIMAYSNSGSVSCVASITNTHTYIMVYNNDATVDNMHTYRFTCMAISSNGTAASMAPGNCSENQTPYMFAILHNGTEIGAKVTMTANASTSGSDATCDLPAVFSNSMWRDSTKGDIVFTNNEMRGWTMRAQGHNVSTWKCWKSNLFDSQGYLIFKSEDSISGNVPYYAYMCMKLTKITDVSYYYYMVHGENDYVGGERIHISSNDSLDIETICQTSNIEPTEQFHVLIKTGFEEFAKQDCPDPIRGVFDYTYMAADGTEACAASQDMWNVCTDNKTMTFNYSLCSQIMAFSRSGHVWCLVAVRKTYTYLVVYNNDSNIDNINTFQFSCFAISSNGSFATMVPRNCTEGQTPTSFAQNQYGLNIGAKLTINAYDTCRKSTSSSTVCDIPAVFKNSVWRDSTRGNITMSQKTMSGWTFTAFGHKVSDWECLDDTMFNSQGFLLYRLMETISGPVQYYGYICMKFTTISTKSYMYYLLHAQEPLVGQERVYLSTSSSLANATTLCNLDNIEPMEQFHVLVKSGFESEVKQNCPDAIRGNYDYTYYGSDGSIRCNDSNDKWEVCKDNKTMSFDYTTCNQTMAYSASGSVFCVASIVRTHAYVMVYNSDPDVDNVNTYRFACFAVSSDGKYASMVPNNCSEGQTPNQFVKNHNGTSIGAKLSMSMKASSMGASCQFDSVFTNSTWIDSTKGDITFSMNIMSGWSITTFGHSVSNWKCFDSSNFNTTGYLLFRLSDSISGTVPLYAYLCMKLTRITNYSYLYYLLNAQAAETGQERVLVTANASLENISAVCNDIKIEPPEQFHVIVKSGHLSEAKQICPNPIRGVFDYVHHAPDGTTSCTMSHDRWDVCTDNKTMIFDYTKCSTIMAYSNSGSVSCVASITNTHTYIMVYNNDATVDNMHTYRFTCMAISSNGTAASMAPGNCSENQTPYMFAILHNGTEIGAKVTMTANASTSGSDATCDLPAVFSNSMWRDSTKGDIVFTNNEMRGWTMRAQGHNVSTWKCWKSNLFDSQGYLIFKSEDSISGNVPYYAYMCMKLTKITDVSYYYYMVHGENDYVGGERIHISSNDSLDIETICQTSNIEPTEQFHVLIKTGFEEFAKQDCPDPIRGVFDYTYMAADGTEACAASQDMWNVCTDNKTMTFNYSLCSQIMAFSRSGHVWCLVAVRKTYTYLVVYNNDSNIDNINTFQFSCFAISSNGSFATMVPRNCTEGQTPTSFAQNQYGLNIGAKLTINAYDTCRKSTSSSTVCDIPAVFKNSVWRDSTRGNITMSQKTMSGWTFTAFGHKVSDWECLDDTMFNSQGFLLYRLMETISGPVQYYGYICMKFTTISTKSYMYYLLHAQEPLVGQERVYLSTSSSLANATTLCNLDNIEPMEQFHVLVKSGFESEVKQNCPDAIRGNYDYTYYGSDGSIRCNDSNDKWEVCKDNKTMSFDYTTCNQTMAYSASSMGASCQFDSVFTNSTWIDSTKGDITFSMNIMSGWSITTFGHSVSNWKCFDSSNFNTTGYLLFRLSDSISGTVPLYAYLCMKLTRITNYSYLYYLLNAQAAETGQERVLVTANASLENISAVCNDIKIEPPEQFHVIVKSGHLSEAKQICPNPIRGVFDYVHHAPDGTTSCTMSHDRWDVCTDNKTMIFDYTKCSTIMAYSNSGSVSCVASITNTHTYIMVYNNDATVDNMHTYRFTCMAISSNGTAASMAPGNCSENQTPYMFAILHNGTEIGAKVTMTANASTSGSDATCDLPAVFSNSMWRDSTKGDIVFTNNEMRGWTMRAQGHNVSTWKCWKSNLFDSQGYLIFKSEDSISGNVPYYAYMCMKLTKITDVSYYYYMVHGENDYVGGERIHISSNDSLDIETICQTSNIEPTEQFHVLIKTGFEEFAKQDCPDPIRGVFDYTYMAADGTEACAASQDMWNVCTDNKTMTFNYSLCSQIMAFSRSGHVWCLVAVRKTYTYLVVYNNDSNIDNINTFQFSCFAISSNGSFATMVPRNCTEGQTPTSFAQNQYGLNIGAKLTINAYDTCRKSTSSSTVCDIPAVFKNSVWRDSTRGNITMSQKTMSGWTFTAFGHKVSDWECLDDTMFNSQGFLLYRLMETISGPVQYYGYICMKFTTISTKSYMYYLLHAQEPLVGQERVYLSTSSSLANATTLCNLDNIEPMEQFHVLVKSGFESEVKQNCPDAIRGNYDYTYYGSDGSIRCNDSNDKWEVCKDNKTMSFDYTTCNQTMAYSASGSVFCVASIVRTHAYVMVYNSDPDVDNVNTYRFACFAVSSDGKYASMVPNNCSEGQTPNQFVKNHNGTSIGAKLSMSMKASCASSMGASCQFDSVFTNSTWIDSTKGDITFSMNIMSGWSITALGHSVSNWKCFDSSNFNTTGYLLFRLSDSISGTVPLYAYLCMKLTRITNYSYLYYLLNAQAAETGQERVLVTANASLENISAVCNDIKIEPPEQFHVIVKSGHLSEAKQICPNPIRGVFDYVHHAPDGTTSCTMSHDRWDVCTDNKTMIFDYTKCSTIMAYSNSGSVSCVASITNTHTYIMVYNNDATVDNMHTYMFTCMVVSSNGTAASMAPRNCSENQTPYIFAILHNGTEIGAKVTMAANASTSGSDATCDLPAVFSNSLWRDSTKGDIVFTNNKMRGWTMRAQGHNVSTWKCWKSNLFDSQGYLIFKSEDSISGNVPYYAYMCMKLTKITDVSYYYYMVHGENDYVGGERIHISSNGSLDIETVCQTSNIEPAEQFHVLIKSGFEELAKQDCPDPIRGVFDYTYLASDGTQACAGSHDIWNVCIDNKTMTFNYSLCSQIMAYSTGGNLWCVAYISRTHYFIMVYNNDSSVDSVKNHRFSCIAVSSDGTKASVSPMNCSKNQTPSSFPRNRDGSYTGATITMKAYETCHETTRASCTFPNALKDSSWHDSTKGMLVFTNTTMSGWTFKIFGHSMNNWECFSDEMFPSKGYLVFRLIDTVSGTVPYYVYMCMKLTKVTDYSYYYYLISEQESAAGEERIYITTNASSIDVYKLCSGKKEPLEQFHMLVKSGFESNSKQTCPNVIRHKFDYVYYDANGTVNCNGTNDLWDVCSKADSMIFDYSRCSQILLYSKSGSVSCVASVASTYTYIMVYNNDGTVDDSTTYKFACIAISPDGKSASFAPRNCTEGQIPTSFPKASNGSAIGELVTLKSSDTCDAYEHRCTFPEELQSSSWYDSNKGELIFTNDTVHGWYFETFSTQLHNWECFSKDLYTRYGYVVLKLTDTISDTVPYYVYMCMKFTKLSSASLYYYLMHEQEDIAGQERLLLTSNSTIPSISDICVSESIEPREQFHVIIKIGNETVAKQDCPQAVRGNFNYKYNGADGTVSCTGSDDVWNVCSDNQTMTFDYTRCAQKMAFSNGGVAWCVASISSLHTYVVVYNNDSTVDDNSTYRFTCFAVLANGTQSTMVQRNCTEHQTPETYPRRHDGTDTGAILKMMARAPSDKIVCTFPAKFQNATWIDSTKGEITFATSTMTGWAFKAMGHTITNWKCADVSMFEADGYIVLRSTDTISATVPSYAYMCMQLTKLTDSSYRYYLVRAQESFFGQERLLLSDKPDLNNASIVCDQTNKEAVEQFHVLLKYGRESETKQDCPSVIQGIYDYTFIPSDGSGDKCTDSGDLWNVCDDKQMMTFNYSTCSQIMMHSNGGIVWCIANVKAGSTTYVMVYNNDTRVDNNNTYRFTCVAIDSDATHASVLPNNCTQNQSPSSFPLKHDGATVGAKLTMRVSVVCNTSLSQGEGSTSADGGSLIPVIVGTIVGIVLIAILVLAIYFSNRSKLPGKIHAQHDEENNNPTENGKRAQGVNAEDVPEPMTERSLAESREVASLSPLLLEPIPGTLSSAPTSTNLFTDYPKPPHKLPPLLTANVPSGHAPSSTDGGVGLSSRIHEDLPLPPILTGKYGKH</sequence>
<comment type="caution">
    <text evidence="4">The sequence shown here is derived from an EMBL/GenBank/DDBJ whole genome shotgun (WGS) entry which is preliminary data.</text>
</comment>
<reference evidence="4 5" key="1">
    <citation type="submission" date="2024-11" db="EMBL/GenBank/DDBJ databases">
        <title>Chromosome-level genome assembly of the freshwater bivalve Anodonta woodiana.</title>
        <authorList>
            <person name="Chen X."/>
        </authorList>
    </citation>
    <scope>NUCLEOTIDE SEQUENCE [LARGE SCALE GENOMIC DNA]</scope>
    <source>
        <strain evidence="4">MN2024</strain>
        <tissue evidence="4">Gills</tissue>
    </source>
</reference>
<evidence type="ECO:0000313" key="5">
    <source>
        <dbReference type="Proteomes" id="UP001634394"/>
    </source>
</evidence>
<dbReference type="InterPro" id="IPR055470">
    <property type="entry name" value="DUF7042"/>
</dbReference>
<name>A0ABD3X2T7_SINWO</name>
<feature type="domain" description="DUF7042" evidence="3">
    <location>
        <begin position="1800"/>
        <end position="1861"/>
    </location>
</feature>
<feature type="domain" description="DUF7042" evidence="3">
    <location>
        <begin position="1228"/>
        <end position="1334"/>
    </location>
</feature>
<feature type="domain" description="DUF7042" evidence="3">
    <location>
        <begin position="84"/>
        <end position="198"/>
    </location>
</feature>
<feature type="domain" description="DUF7042" evidence="3">
    <location>
        <begin position="3435"/>
        <end position="3544"/>
    </location>
</feature>
<dbReference type="Pfam" id="PF23069">
    <property type="entry name" value="DUF7042"/>
    <property type="match status" value="15"/>
</dbReference>
<evidence type="ECO:0000259" key="3">
    <source>
        <dbReference type="Pfam" id="PF23069"/>
    </source>
</evidence>
<feature type="domain" description="DUF7042" evidence="3">
    <location>
        <begin position="3721"/>
        <end position="3836"/>
    </location>
</feature>
<accession>A0ABD3X2T7</accession>
<feature type="domain" description="DUF7042" evidence="3">
    <location>
        <begin position="2577"/>
        <end position="2691"/>
    </location>
</feature>
<feature type="non-terminal residue" evidence="4">
    <location>
        <position position="1"/>
    </location>
</feature>
<dbReference type="Proteomes" id="UP001634394">
    <property type="component" value="Unassembled WGS sequence"/>
</dbReference>
<feature type="domain" description="DUF7042" evidence="3">
    <location>
        <begin position="2005"/>
        <end position="2111"/>
    </location>
</feature>
<feature type="domain" description="DUF7042" evidence="3">
    <location>
        <begin position="654"/>
        <end position="768"/>
    </location>
</feature>
<feature type="domain" description="DUF7042" evidence="3">
    <location>
        <begin position="2866"/>
        <end position="2973"/>
    </location>
</feature>
<proteinExistence type="predicted"/>
<feature type="domain" description="DUF7042" evidence="3">
    <location>
        <begin position="4006"/>
        <end position="4117"/>
    </location>
</feature>
<feature type="domain" description="DUF7042" evidence="3">
    <location>
        <begin position="1512"/>
        <end position="1626"/>
    </location>
</feature>
<feature type="region of interest" description="Disordered" evidence="1">
    <location>
        <begin position="4197"/>
        <end position="4233"/>
    </location>
</feature>
<keyword evidence="2" id="KW-0472">Membrane</keyword>
<keyword evidence="5" id="KW-1185">Reference proteome</keyword>
<keyword evidence="2" id="KW-1133">Transmembrane helix</keyword>
<feature type="domain" description="DUF7042" evidence="3">
    <location>
        <begin position="370"/>
        <end position="476"/>
    </location>
</feature>
<dbReference type="EMBL" id="JBJQND010000004">
    <property type="protein sequence ID" value="KAL3880362.1"/>
    <property type="molecule type" value="Genomic_DNA"/>
</dbReference>
<evidence type="ECO:0000313" key="4">
    <source>
        <dbReference type="EMBL" id="KAL3880362.1"/>
    </source>
</evidence>
<evidence type="ECO:0000256" key="1">
    <source>
        <dbReference type="SAM" id="MobiDB-lite"/>
    </source>
</evidence>